<feature type="compositionally biased region" description="Polar residues" evidence="1">
    <location>
        <begin position="66"/>
        <end position="84"/>
    </location>
</feature>
<gene>
    <name evidence="2" type="ORF">BGZ80_003273</name>
</gene>
<dbReference type="Proteomes" id="UP000703661">
    <property type="component" value="Unassembled WGS sequence"/>
</dbReference>
<accession>A0A9P6N227</accession>
<dbReference type="InterPro" id="IPR013965">
    <property type="entry name" value="DASH_Dad3"/>
</dbReference>
<dbReference type="Pfam" id="PF08656">
    <property type="entry name" value="DASH_Dad3"/>
    <property type="match status" value="1"/>
</dbReference>
<comment type="caution">
    <text evidence="2">The sequence shown here is derived from an EMBL/GenBank/DDBJ whole genome shotgun (WGS) entry which is preliminary data.</text>
</comment>
<evidence type="ECO:0000256" key="1">
    <source>
        <dbReference type="SAM" id="MobiDB-lite"/>
    </source>
</evidence>
<dbReference type="EMBL" id="JAAAID010000186">
    <property type="protein sequence ID" value="KAG0020963.1"/>
    <property type="molecule type" value="Genomic_DNA"/>
</dbReference>
<name>A0A9P6N227_9FUNG</name>
<dbReference type="OrthoDB" id="2443965at2759"/>
<evidence type="ECO:0000313" key="2">
    <source>
        <dbReference type="EMBL" id="KAG0020963.1"/>
    </source>
</evidence>
<evidence type="ECO:0000313" key="3">
    <source>
        <dbReference type="Proteomes" id="UP000703661"/>
    </source>
</evidence>
<dbReference type="GO" id="GO:0042729">
    <property type="term" value="C:DASH complex"/>
    <property type="evidence" value="ECO:0007669"/>
    <property type="project" value="InterPro"/>
</dbReference>
<sequence length="187" mass="21718">MNAVDIAQLIDKMRIVERKMGLVYTLFKSSVYAVTQQMQEQEQEEEEEEEEQQEQEMAEQQQQEQFNSLQYHQDQNRRSLQGQGESQTEQDEQQHQQSRLSQHQSYELNNNINNNALRSSQSRSTTPSTRAQTVLRVSNANAAREEFQSGMSNGKSVLSLSRGYGSSRWNQGAIRDSDSQTNRPRYY</sequence>
<dbReference type="GO" id="GO:0008608">
    <property type="term" value="P:attachment of spindle microtubules to kinetochore"/>
    <property type="evidence" value="ECO:0007669"/>
    <property type="project" value="InterPro"/>
</dbReference>
<feature type="region of interest" description="Disordered" evidence="1">
    <location>
        <begin position="163"/>
        <end position="187"/>
    </location>
</feature>
<organism evidence="2 3">
    <name type="scientific">Entomortierella chlamydospora</name>
    <dbReference type="NCBI Taxonomy" id="101097"/>
    <lineage>
        <taxon>Eukaryota</taxon>
        <taxon>Fungi</taxon>
        <taxon>Fungi incertae sedis</taxon>
        <taxon>Mucoromycota</taxon>
        <taxon>Mortierellomycotina</taxon>
        <taxon>Mortierellomycetes</taxon>
        <taxon>Mortierellales</taxon>
        <taxon>Mortierellaceae</taxon>
        <taxon>Entomortierella</taxon>
    </lineage>
</organism>
<proteinExistence type="predicted"/>
<feature type="region of interest" description="Disordered" evidence="1">
    <location>
        <begin position="38"/>
        <end position="103"/>
    </location>
</feature>
<keyword evidence="3" id="KW-1185">Reference proteome</keyword>
<dbReference type="GO" id="GO:0072686">
    <property type="term" value="C:mitotic spindle"/>
    <property type="evidence" value="ECO:0007669"/>
    <property type="project" value="InterPro"/>
</dbReference>
<protein>
    <submittedName>
        <fullName evidence="2">Uncharacterized protein</fullName>
    </submittedName>
</protein>
<dbReference type="AlphaFoldDB" id="A0A9P6N227"/>
<reference evidence="2" key="1">
    <citation type="journal article" date="2020" name="Fungal Divers.">
        <title>Resolving the Mortierellaceae phylogeny through synthesis of multi-gene phylogenetics and phylogenomics.</title>
        <authorList>
            <person name="Vandepol N."/>
            <person name="Liber J."/>
            <person name="Desiro A."/>
            <person name="Na H."/>
            <person name="Kennedy M."/>
            <person name="Barry K."/>
            <person name="Grigoriev I.V."/>
            <person name="Miller A.N."/>
            <person name="O'Donnell K."/>
            <person name="Stajich J.E."/>
            <person name="Bonito G."/>
        </authorList>
    </citation>
    <scope>NUCLEOTIDE SEQUENCE</scope>
    <source>
        <strain evidence="2">NRRL 2769</strain>
    </source>
</reference>
<feature type="compositionally biased region" description="Acidic residues" evidence="1">
    <location>
        <begin position="41"/>
        <end position="57"/>
    </location>
</feature>